<keyword evidence="1" id="KW-0805">Transcription regulation</keyword>
<dbReference type="Proteomes" id="UP000479710">
    <property type="component" value="Unassembled WGS sequence"/>
</dbReference>
<dbReference type="AlphaFoldDB" id="A0A6G1CCM1"/>
<proteinExistence type="predicted"/>
<name>A0A6G1CCM1_9ORYZ</name>
<dbReference type="InterPro" id="IPR004827">
    <property type="entry name" value="bZIP"/>
</dbReference>
<dbReference type="EMBL" id="SPHZ02000009">
    <property type="protein sequence ID" value="KAF0897939.1"/>
    <property type="molecule type" value="Genomic_DNA"/>
</dbReference>
<dbReference type="PANTHER" id="PTHR46835:SF3">
    <property type="entry name" value="BASIC-LEUCINE ZIPPER (BZIP) TRANSCRIPTION FACTOR FAMILY PROTEIN"/>
    <property type="match status" value="1"/>
</dbReference>
<evidence type="ECO:0000256" key="4">
    <source>
        <dbReference type="SAM" id="MobiDB-lite"/>
    </source>
</evidence>
<evidence type="ECO:0000313" key="6">
    <source>
        <dbReference type="EMBL" id="KAF0897939.1"/>
    </source>
</evidence>
<dbReference type="EMBL" id="SPHZ02000009">
    <property type="protein sequence ID" value="KAF0897937.1"/>
    <property type="molecule type" value="Genomic_DNA"/>
</dbReference>
<dbReference type="SUPFAM" id="SSF57959">
    <property type="entry name" value="Leucine zipper domain"/>
    <property type="match status" value="1"/>
</dbReference>
<evidence type="ECO:0000256" key="3">
    <source>
        <dbReference type="SAM" id="Coils"/>
    </source>
</evidence>
<dbReference type="SMART" id="SM00338">
    <property type="entry name" value="BRLZ"/>
    <property type="match status" value="1"/>
</dbReference>
<dbReference type="CDD" id="cd14703">
    <property type="entry name" value="bZIP_plant_RF2"/>
    <property type="match status" value="1"/>
</dbReference>
<feature type="coiled-coil region" evidence="3">
    <location>
        <begin position="234"/>
        <end position="261"/>
    </location>
</feature>
<evidence type="ECO:0000256" key="2">
    <source>
        <dbReference type="ARBA" id="ARBA00023163"/>
    </source>
</evidence>
<feature type="region of interest" description="Disordered" evidence="4">
    <location>
        <begin position="116"/>
        <end position="228"/>
    </location>
</feature>
<feature type="region of interest" description="Disordered" evidence="4">
    <location>
        <begin position="1"/>
        <end position="70"/>
    </location>
</feature>
<gene>
    <name evidence="6" type="ORF">E2562_001638</name>
</gene>
<reference evidence="6 7" key="1">
    <citation type="submission" date="2019-11" db="EMBL/GenBank/DDBJ databases">
        <title>Whole genome sequence of Oryza granulata.</title>
        <authorList>
            <person name="Li W."/>
        </authorList>
    </citation>
    <scope>NUCLEOTIDE SEQUENCE [LARGE SCALE GENOMIC DNA]</scope>
    <source>
        <strain evidence="7">cv. Menghai</strain>
        <tissue evidence="6">Leaf</tissue>
    </source>
</reference>
<organism evidence="6 7">
    <name type="scientific">Oryza meyeriana var. granulata</name>
    <dbReference type="NCBI Taxonomy" id="110450"/>
    <lineage>
        <taxon>Eukaryota</taxon>
        <taxon>Viridiplantae</taxon>
        <taxon>Streptophyta</taxon>
        <taxon>Embryophyta</taxon>
        <taxon>Tracheophyta</taxon>
        <taxon>Spermatophyta</taxon>
        <taxon>Magnoliopsida</taxon>
        <taxon>Liliopsida</taxon>
        <taxon>Poales</taxon>
        <taxon>Poaceae</taxon>
        <taxon>BOP clade</taxon>
        <taxon>Oryzoideae</taxon>
        <taxon>Oryzeae</taxon>
        <taxon>Oryzinae</taxon>
        <taxon>Oryza</taxon>
        <taxon>Oryza meyeriana</taxon>
    </lineage>
</organism>
<protein>
    <recommendedName>
        <fullName evidence="5">BZIP domain-containing protein</fullName>
    </recommendedName>
</protein>
<feature type="domain" description="BZIP" evidence="5">
    <location>
        <begin position="219"/>
        <end position="278"/>
    </location>
</feature>
<evidence type="ECO:0000259" key="5">
    <source>
        <dbReference type="SMART" id="SM00338"/>
    </source>
</evidence>
<dbReference type="InterPro" id="IPR044797">
    <property type="entry name" value="At4g06598-like"/>
</dbReference>
<evidence type="ECO:0000313" key="7">
    <source>
        <dbReference type="Proteomes" id="UP000479710"/>
    </source>
</evidence>
<feature type="compositionally biased region" description="Basic and acidic residues" evidence="4">
    <location>
        <begin position="189"/>
        <end position="224"/>
    </location>
</feature>
<keyword evidence="2" id="KW-0804">Transcription</keyword>
<keyword evidence="3" id="KW-0175">Coiled coil</keyword>
<dbReference type="PANTHER" id="PTHR46835">
    <property type="entry name" value="BASIC-LEUCINE ZIPPER (BZIP) TRANSCRIPTION FACTOR FAMILY PROTEIN-RELATED"/>
    <property type="match status" value="1"/>
</dbReference>
<sequence>MMANARFQKQALLPPRSPFLAVAASPPPHAELGPIARPRDAPHRDGHQRTSSESVLIDEQPSWLDDLLDEPEALARTHGRPGHRRSSSDSFTLFDGGNAATAAGMYDNVFDGTRGGGQQVGSWGGAPEFFPEPSSFGGPQGQGRPWDSRQMLRHGGGGMPVPMREMNGGHHGPPNAFVDHGHGSLSNGVDRKSHGDSAHDQRIRAERTEGAHLRHSQSEADTKRAKQQYAQRSRVRKLQYIAELERRVQALQTEGGEVSAEMDFLGQQNIMLDLENKALKHRLESLSHEHLIKRCKYDLSLLHSLTRVILLQRFLLSIS</sequence>
<dbReference type="InterPro" id="IPR044759">
    <property type="entry name" value="bZIP_RF2"/>
</dbReference>
<evidence type="ECO:0000256" key="1">
    <source>
        <dbReference type="ARBA" id="ARBA00023015"/>
    </source>
</evidence>
<dbReference type="Gene3D" id="1.20.5.170">
    <property type="match status" value="1"/>
</dbReference>
<comment type="caution">
    <text evidence="6">The sequence shown here is derived from an EMBL/GenBank/DDBJ whole genome shotgun (WGS) entry which is preliminary data.</text>
</comment>
<dbReference type="OrthoDB" id="1878267at2759"/>
<accession>A0A6G1CCM1</accession>
<feature type="compositionally biased region" description="Basic and acidic residues" evidence="4">
    <location>
        <begin position="37"/>
        <end position="50"/>
    </location>
</feature>
<keyword evidence="7" id="KW-1185">Reference proteome</keyword>
<dbReference type="InterPro" id="IPR046347">
    <property type="entry name" value="bZIP_sf"/>
</dbReference>
<dbReference type="GO" id="GO:0005634">
    <property type="term" value="C:nucleus"/>
    <property type="evidence" value="ECO:0007669"/>
    <property type="project" value="UniProtKB-ARBA"/>
</dbReference>
<dbReference type="GO" id="GO:0003700">
    <property type="term" value="F:DNA-binding transcription factor activity"/>
    <property type="evidence" value="ECO:0007669"/>
    <property type="project" value="InterPro"/>
</dbReference>